<keyword evidence="2" id="KW-0378">Hydrolase</keyword>
<name>A0ABN2T831_9ACTN</name>
<reference evidence="2 3" key="1">
    <citation type="journal article" date="2019" name="Int. J. Syst. Evol. Microbiol.">
        <title>The Global Catalogue of Microorganisms (GCM) 10K type strain sequencing project: providing services to taxonomists for standard genome sequencing and annotation.</title>
        <authorList>
            <consortium name="The Broad Institute Genomics Platform"/>
            <consortium name="The Broad Institute Genome Sequencing Center for Infectious Disease"/>
            <person name="Wu L."/>
            <person name="Ma J."/>
        </authorList>
    </citation>
    <scope>NUCLEOTIDE SEQUENCE [LARGE SCALE GENOMIC DNA]</scope>
    <source>
        <strain evidence="2 3">JCM 15313</strain>
    </source>
</reference>
<dbReference type="Pfam" id="PF05685">
    <property type="entry name" value="Uma2"/>
    <property type="match status" value="1"/>
</dbReference>
<keyword evidence="2" id="KW-0540">Nuclease</keyword>
<dbReference type="Proteomes" id="UP001501585">
    <property type="component" value="Unassembled WGS sequence"/>
</dbReference>
<dbReference type="EMBL" id="BAAAPC010000012">
    <property type="protein sequence ID" value="GAA2001265.1"/>
    <property type="molecule type" value="Genomic_DNA"/>
</dbReference>
<comment type="caution">
    <text evidence="2">The sequence shown here is derived from an EMBL/GenBank/DDBJ whole genome shotgun (WGS) entry which is preliminary data.</text>
</comment>
<feature type="domain" description="Putative restriction endonuclease" evidence="1">
    <location>
        <begin position="23"/>
        <end position="182"/>
    </location>
</feature>
<dbReference type="InterPro" id="IPR011335">
    <property type="entry name" value="Restrct_endonuc-II-like"/>
</dbReference>
<dbReference type="GO" id="GO:0004519">
    <property type="term" value="F:endonuclease activity"/>
    <property type="evidence" value="ECO:0007669"/>
    <property type="project" value="UniProtKB-KW"/>
</dbReference>
<evidence type="ECO:0000313" key="2">
    <source>
        <dbReference type="EMBL" id="GAA2001265.1"/>
    </source>
</evidence>
<keyword evidence="2" id="KW-0255">Endonuclease</keyword>
<dbReference type="RefSeq" id="WP_344162999.1">
    <property type="nucleotide sequence ID" value="NZ_BAAAPC010000012.1"/>
</dbReference>
<dbReference type="InterPro" id="IPR012296">
    <property type="entry name" value="Nuclease_put_TT1808"/>
</dbReference>
<dbReference type="CDD" id="cd06260">
    <property type="entry name" value="DUF820-like"/>
    <property type="match status" value="1"/>
</dbReference>
<dbReference type="PANTHER" id="PTHR35400">
    <property type="entry name" value="SLR1083 PROTEIN"/>
    <property type="match status" value="1"/>
</dbReference>
<protein>
    <submittedName>
        <fullName evidence="2">Uma2 family endonuclease</fullName>
    </submittedName>
</protein>
<accession>A0ABN2T831</accession>
<dbReference type="SUPFAM" id="SSF52980">
    <property type="entry name" value="Restriction endonuclease-like"/>
    <property type="match status" value="1"/>
</dbReference>
<proteinExistence type="predicted"/>
<evidence type="ECO:0000259" key="1">
    <source>
        <dbReference type="Pfam" id="PF05685"/>
    </source>
</evidence>
<organism evidence="2 3">
    <name type="scientific">Nocardiopsis rhodophaea</name>
    <dbReference type="NCBI Taxonomy" id="280238"/>
    <lineage>
        <taxon>Bacteria</taxon>
        <taxon>Bacillati</taxon>
        <taxon>Actinomycetota</taxon>
        <taxon>Actinomycetes</taxon>
        <taxon>Streptosporangiales</taxon>
        <taxon>Nocardiopsidaceae</taxon>
        <taxon>Nocardiopsis</taxon>
    </lineage>
</organism>
<dbReference type="InterPro" id="IPR008538">
    <property type="entry name" value="Uma2"/>
</dbReference>
<gene>
    <name evidence="2" type="ORF">GCM10009799_30620</name>
</gene>
<sequence>MPVEPRELPTVGEKDDMRQLAWRLDVAEGLRVEVLGGAAMVSPLPPPRHHLIGNRIYDQVNRQLKGPRRATPYGPGIAPDVEHGDYAIPDLTVVPTARLYEDTELVSASAVDLVAEVVSPQNARRDTLLLPGIYAEWGIPVYLLVDPRTGEITVFTGPENGTYVHRERFTFGEQVRLPTSLDSTVLSSAEFPRYGKN</sequence>
<evidence type="ECO:0000313" key="3">
    <source>
        <dbReference type="Proteomes" id="UP001501585"/>
    </source>
</evidence>
<dbReference type="Gene3D" id="3.90.1570.10">
    <property type="entry name" value="tt1808, chain A"/>
    <property type="match status" value="1"/>
</dbReference>
<dbReference type="PANTHER" id="PTHR35400:SF3">
    <property type="entry name" value="SLL1072 PROTEIN"/>
    <property type="match status" value="1"/>
</dbReference>
<keyword evidence="3" id="KW-1185">Reference proteome</keyword>